<dbReference type="InterPro" id="IPR036412">
    <property type="entry name" value="HAD-like_sf"/>
</dbReference>
<dbReference type="InterPro" id="IPR023198">
    <property type="entry name" value="PGP-like_dom2"/>
</dbReference>
<dbReference type="Gene3D" id="1.10.150.240">
    <property type="entry name" value="Putative phosphatase, domain 2"/>
    <property type="match status" value="1"/>
</dbReference>
<dbReference type="GO" id="GO:0016787">
    <property type="term" value="F:hydrolase activity"/>
    <property type="evidence" value="ECO:0007669"/>
    <property type="project" value="UniProtKB-KW"/>
</dbReference>
<evidence type="ECO:0000256" key="2">
    <source>
        <dbReference type="ARBA" id="ARBA00006171"/>
    </source>
</evidence>
<keyword evidence="3" id="KW-0479">Metal-binding</keyword>
<dbReference type="KEGG" id="nah:F5544_23330"/>
<dbReference type="InterPro" id="IPR011256">
    <property type="entry name" value="Reg_factor_effector_dom_sf"/>
</dbReference>
<evidence type="ECO:0000256" key="3">
    <source>
        <dbReference type="ARBA" id="ARBA00022723"/>
    </source>
</evidence>
<dbReference type="InterPro" id="IPR051600">
    <property type="entry name" value="Beta-PGM-like"/>
</dbReference>
<reference evidence="6 7" key="1">
    <citation type="journal article" date="2019" name="ACS Chem. Biol.">
        <title>Identification and Mobilization of a Cryptic Antibiotic Biosynthesis Gene Locus from a Human-Pathogenic Nocardia Isolate.</title>
        <authorList>
            <person name="Herisse M."/>
            <person name="Ishida K."/>
            <person name="Porter J.L."/>
            <person name="Howden B."/>
            <person name="Hertweck C."/>
            <person name="Stinear T.P."/>
            <person name="Pidot S.J."/>
        </authorList>
    </citation>
    <scope>NUCLEOTIDE SEQUENCE [LARGE SCALE GENOMIC DNA]</scope>
    <source>
        <strain evidence="6 7">AUSMDU00012717</strain>
    </source>
</reference>
<dbReference type="EMBL" id="CP046172">
    <property type="protein sequence ID" value="QIS12525.1"/>
    <property type="molecule type" value="Genomic_DNA"/>
</dbReference>
<dbReference type="Pfam" id="PF00702">
    <property type="entry name" value="Hydrolase"/>
    <property type="match status" value="1"/>
</dbReference>
<dbReference type="InterPro" id="IPR023214">
    <property type="entry name" value="HAD_sf"/>
</dbReference>
<dbReference type="SUPFAM" id="SSF103247">
    <property type="entry name" value="TT1751-like"/>
    <property type="match status" value="1"/>
</dbReference>
<keyword evidence="7" id="KW-1185">Reference proteome</keyword>
<dbReference type="GO" id="GO:0046872">
    <property type="term" value="F:metal ion binding"/>
    <property type="evidence" value="ECO:0007669"/>
    <property type="project" value="UniProtKB-KW"/>
</dbReference>
<dbReference type="Proteomes" id="UP000503540">
    <property type="component" value="Chromosome"/>
</dbReference>
<evidence type="ECO:0000256" key="5">
    <source>
        <dbReference type="ARBA" id="ARBA00023277"/>
    </source>
</evidence>
<dbReference type="AlphaFoldDB" id="A0A6G9YGV1"/>
<sequence length="543" mass="58068">MESGAAVAAAAHGQDRKKGIEMDTISTVIDPWVHHAVIFDLDGVVVDTVALRADIWREVFDDVLSRRAGADRRSFRAADYHTYFDGKPRLDGITHFLASRSISLPLGDPADPPGAQSVHALANREQRLLGEQLERGVPVQKSTMSLVRRLHQAGIATGVYSVHGNGRDILAATGLEHEFIACVDGQIASELELPERPSPAILYETARQLGVLPSRTVVVEEVAAVASGGGFAAVIGIDRSAHPGRSRRDGARLVVPDADAISVLSRTTDPVGVAEATAYTELLMRREIPGRRDDSDIIAGIRELFELVDAAGLEMVGAPSATFREIPGSDRVAVDFAVPIMRAPAPTPDTEVRTVAPGLVARTWHRGGYGSIDTAHRALEQWVRASNMRTIGPLTEVFHIAPEDIDTVSELTIELMIPVAPEPTISARMSEPLAAAVPRIANALREHGFDMITTLDLDPAGHGRDADEAVLVACGSRLVRRALAADARGAVPLLTNPVLVRTVAGQTTVDVVAPRLAESAIAELHRIADETTYLLTAALESLL</sequence>
<protein>
    <submittedName>
        <fullName evidence="6">HAD family hydrolase</fullName>
    </submittedName>
</protein>
<proteinExistence type="inferred from homology"/>
<evidence type="ECO:0000256" key="1">
    <source>
        <dbReference type="ARBA" id="ARBA00001946"/>
    </source>
</evidence>
<dbReference type="SUPFAM" id="SSF56784">
    <property type="entry name" value="HAD-like"/>
    <property type="match status" value="1"/>
</dbReference>
<dbReference type="SUPFAM" id="SSF55136">
    <property type="entry name" value="Probable bacterial effector-binding domain"/>
    <property type="match status" value="1"/>
</dbReference>
<keyword evidence="4" id="KW-0460">Magnesium</keyword>
<gene>
    <name evidence="6" type="ORF">F5544_23330</name>
</gene>
<evidence type="ECO:0000256" key="4">
    <source>
        <dbReference type="ARBA" id="ARBA00022842"/>
    </source>
</evidence>
<accession>A0A6G9YGV1</accession>
<dbReference type="InterPro" id="IPR035923">
    <property type="entry name" value="TT1751-like_sf"/>
</dbReference>
<dbReference type="PANTHER" id="PTHR46193">
    <property type="entry name" value="6-PHOSPHOGLUCONATE PHOSPHATASE"/>
    <property type="match status" value="1"/>
</dbReference>
<comment type="cofactor">
    <cofactor evidence="1">
        <name>Mg(2+)</name>
        <dbReference type="ChEBI" id="CHEBI:18420"/>
    </cofactor>
</comment>
<keyword evidence="5" id="KW-0119">Carbohydrate metabolism</keyword>
<evidence type="ECO:0000313" key="6">
    <source>
        <dbReference type="EMBL" id="QIS12525.1"/>
    </source>
</evidence>
<dbReference type="Gene3D" id="3.20.80.10">
    <property type="entry name" value="Regulatory factor, effector binding domain"/>
    <property type="match status" value="1"/>
</dbReference>
<dbReference type="Gene3D" id="3.40.50.1000">
    <property type="entry name" value="HAD superfamily/HAD-like"/>
    <property type="match status" value="1"/>
</dbReference>
<name>A0A6G9YGV1_9NOCA</name>
<dbReference type="Gene3D" id="3.30.310.70">
    <property type="entry name" value="TT1751-like domain"/>
    <property type="match status" value="1"/>
</dbReference>
<organism evidence="6 7">
    <name type="scientific">Nocardia arthritidis</name>
    <dbReference type="NCBI Taxonomy" id="228602"/>
    <lineage>
        <taxon>Bacteria</taxon>
        <taxon>Bacillati</taxon>
        <taxon>Actinomycetota</taxon>
        <taxon>Actinomycetes</taxon>
        <taxon>Mycobacteriales</taxon>
        <taxon>Nocardiaceae</taxon>
        <taxon>Nocardia</taxon>
    </lineage>
</organism>
<dbReference type="PANTHER" id="PTHR46193:SF18">
    <property type="entry name" value="HEXITOL PHOSPHATASE B"/>
    <property type="match status" value="1"/>
</dbReference>
<keyword evidence="6" id="KW-0378">Hydrolase</keyword>
<comment type="similarity">
    <text evidence="2">Belongs to the HAD-like hydrolase superfamily. CbbY/CbbZ/Gph/YieH family.</text>
</comment>
<evidence type="ECO:0000313" key="7">
    <source>
        <dbReference type="Proteomes" id="UP000503540"/>
    </source>
</evidence>